<dbReference type="KEGG" id="pgri:PgNI_03475"/>
<reference evidence="5" key="2">
    <citation type="submission" date="2019-10" db="EMBL/GenBank/DDBJ databases">
        <authorList>
            <consortium name="NCBI Genome Project"/>
        </authorList>
    </citation>
    <scope>NUCLEOTIDE SEQUENCE</scope>
    <source>
        <strain evidence="5">NI907</strain>
    </source>
</reference>
<dbReference type="Pfam" id="PF00616">
    <property type="entry name" value="RasGAP"/>
    <property type="match status" value="1"/>
</dbReference>
<feature type="region of interest" description="Disordered" evidence="2">
    <location>
        <begin position="425"/>
        <end position="450"/>
    </location>
</feature>
<dbReference type="PROSITE" id="PS50018">
    <property type="entry name" value="RAS_GTPASE_ACTIV_2"/>
    <property type="match status" value="1"/>
</dbReference>
<dbReference type="PROSITE" id="PS00509">
    <property type="entry name" value="RAS_GTPASE_ACTIV_1"/>
    <property type="match status" value="1"/>
</dbReference>
<evidence type="ECO:0000259" key="3">
    <source>
        <dbReference type="PROSITE" id="PS50018"/>
    </source>
</evidence>
<dbReference type="PANTHER" id="PTHR10194:SF60">
    <property type="entry name" value="RAS GTPASE-ACTIVATING PROTEIN RASKOL"/>
    <property type="match status" value="1"/>
</dbReference>
<dbReference type="CDD" id="cd00030">
    <property type="entry name" value="C2"/>
    <property type="match status" value="1"/>
</dbReference>
<dbReference type="InterPro" id="IPR001936">
    <property type="entry name" value="RasGAP_dom"/>
</dbReference>
<dbReference type="GO" id="GO:0005096">
    <property type="term" value="F:GTPase activator activity"/>
    <property type="evidence" value="ECO:0007669"/>
    <property type="project" value="UniProtKB-KW"/>
</dbReference>
<dbReference type="InterPro" id="IPR039360">
    <property type="entry name" value="Ras_GTPase"/>
</dbReference>
<dbReference type="InterPro" id="IPR023152">
    <property type="entry name" value="RasGAP_CS"/>
</dbReference>
<dbReference type="Gene3D" id="1.10.506.10">
    <property type="entry name" value="GTPase Activation - p120gap, domain 1"/>
    <property type="match status" value="1"/>
</dbReference>
<gene>
    <name evidence="5" type="ORF">PgNI_03475</name>
</gene>
<accession>A0A6P8BA98</accession>
<feature type="compositionally biased region" description="Low complexity" evidence="2">
    <location>
        <begin position="1286"/>
        <end position="1303"/>
    </location>
</feature>
<evidence type="ECO:0000256" key="1">
    <source>
        <dbReference type="ARBA" id="ARBA00022468"/>
    </source>
</evidence>
<feature type="compositionally biased region" description="Polar residues" evidence="2">
    <location>
        <begin position="40"/>
        <end position="70"/>
    </location>
</feature>
<feature type="compositionally biased region" description="Basic and acidic residues" evidence="2">
    <location>
        <begin position="1354"/>
        <end position="1378"/>
    </location>
</feature>
<dbReference type="GeneID" id="41958439"/>
<feature type="region of interest" description="Disordered" evidence="2">
    <location>
        <begin position="209"/>
        <end position="296"/>
    </location>
</feature>
<feature type="region of interest" description="Disordered" evidence="2">
    <location>
        <begin position="633"/>
        <end position="663"/>
    </location>
</feature>
<feature type="region of interest" description="Disordered" evidence="2">
    <location>
        <begin position="1154"/>
        <end position="1174"/>
    </location>
</feature>
<reference evidence="5" key="1">
    <citation type="journal article" date="2019" name="Mol. Biol. Evol.">
        <title>Blast fungal genomes show frequent chromosomal changes, gene gains and losses, and effector gene turnover.</title>
        <authorList>
            <person name="Gomez Luciano L.B."/>
            <person name="Jason Tsai I."/>
            <person name="Chuma I."/>
            <person name="Tosa Y."/>
            <person name="Chen Y.H."/>
            <person name="Li J.Y."/>
            <person name="Li M.Y."/>
            <person name="Jade Lu M.Y."/>
            <person name="Nakayashiki H."/>
            <person name="Li W.H."/>
        </authorList>
    </citation>
    <scope>NUCLEOTIDE SEQUENCE</scope>
    <source>
        <strain evidence="5">NI907</strain>
    </source>
</reference>
<sequence>MGARDGRGGSTGGSGDGSEHEPAPPPIPPRSHRSTPSSIASQPTSPKQSTSGIPILSVQTDPARSQQPASTLEKKPTGGALRININPGTAGTIRAVTPEPVDPRTGTYDSPGSRTGGMRETGGSHTTASPLPRPSRGAPPVSLQSSPRSKSTSSNGSGGGRRQGRVFTDNVSDPASGASPATSPPGRQAAFRPRTHTLDGASVFRQQISHAPERQRVASVSSGVPMSVSTENLRSPPLMRPGPNASDSMIYHTNNASPTLSPEPQIPIPAKSAGRRLVKRTTSRPTSPLVSPPPSVDSLPLPIPTANANNVLLLMRNLCGRMRGEIEYRGEDVEGPWYSGIGYIEEEKGSLMFDSGDNGPFHIAIVPDLRGCRILPVERPDRDGPCLEVTNILAGSDITIRPFAPEEFDLWLAALLSWQQLRPGSVKPPSIRNSTTPTQERPEYKRRTSSHRSKDGAIIKVGKVNLWDKGTANTPRGIVKRPSTRDLQSSQTMWRRVSCILQDNGEFKLMTENDVTILSVIELPQLSRCAVQQLDRSVLDEDFCLAIFPIYSSTSTQLSIFRPVYLALDSRVLFEVWYVLLRTFMVPDIYALDPLDPRQVLEITDLETEYEGTEVFRIEKTISLKVTEAKLKPKIVESPPPPPQERYEKHERHEKHEKHDRNDKCIKSEPTDLMVGNYLAEVILDGEVRARTTTKTDTNNPFWRDDCEFADLPAALPYLSVVLKRQDGNLDSAGHQLQASLGMAKTGNILEVMCGSVDIPLTNLVPGKDHEEWFQIYDSQQQSIGSLFAKVHHEELAVLRAREYNPLSDLLHNFSSGLTVQISSALPGNLRRLAEIFLNIFQVSGTTSEWLMTLVEDEIDGIGNQGSMKKFRFGRRLKSNESFESASDREQLVRDMSKSLAGEANLLFRGNSLLTQALEFHMRRLGNEFLIEVLREKIFEINEINANCEVDPGKLQPGEDLQTHWRQLIQYTTEIWECIATSTSKFPSELRQILKYVRAVAEDRYGDFLRTVSYTSVSGFLFLRFICPAILNPKLNGLLRDLPRPRAQRTLTLIAKGLQAMANLSTIGRKETWLEPMNKFIASHRQSVKDFIDSICSVPAERSNPILPPSYSTPNTIASRLPTTAREGLPSLPYLIDMPRNFAALIKLWTEARRSSSAGSPPRGNAGNSRSEDLEGELLRFDQECSALSKRSDECSARVDGLRLAETASHADDPYLDAAMEYVHLSNSPGPAHVAMWADHDAPPVRPPGSSGSDGHPGDGLLLGGSRSASRDRWGRQISYGSDVSSTALGSASSGGQSLTSLGHNTIRGLRNGRQARKFLSGLIKKSRTTSPDAGGKDRDAKDQRHHSNQYHQQYKEKPDRGRDGHRDRDYERIRNGIRDTSASSKTSRNFGF</sequence>
<evidence type="ECO:0000313" key="4">
    <source>
        <dbReference type="Proteomes" id="UP000515153"/>
    </source>
</evidence>
<protein>
    <recommendedName>
        <fullName evidence="3">Ras-GAP domain-containing protein</fullName>
    </recommendedName>
</protein>
<feature type="compositionally biased region" description="Basic residues" evidence="2">
    <location>
        <begin position="273"/>
        <end position="282"/>
    </location>
</feature>
<reference evidence="5" key="3">
    <citation type="submission" date="2025-08" db="UniProtKB">
        <authorList>
            <consortium name="RefSeq"/>
        </authorList>
    </citation>
    <scope>IDENTIFICATION</scope>
    <source>
        <strain evidence="5">NI907</strain>
    </source>
</reference>
<keyword evidence="4" id="KW-1185">Reference proteome</keyword>
<feature type="region of interest" description="Disordered" evidence="2">
    <location>
        <begin position="1286"/>
        <end position="1393"/>
    </location>
</feature>
<evidence type="ECO:0000256" key="2">
    <source>
        <dbReference type="SAM" id="MobiDB-lite"/>
    </source>
</evidence>
<name>A0A6P8BA98_PYRGI</name>
<dbReference type="InterPro" id="IPR035892">
    <property type="entry name" value="C2_domain_sf"/>
</dbReference>
<feature type="region of interest" description="Disordered" evidence="2">
    <location>
        <begin position="1235"/>
        <end position="1272"/>
    </location>
</feature>
<dbReference type="SUPFAM" id="SSF49562">
    <property type="entry name" value="C2 domain (Calcium/lipid-binding domain, CaLB)"/>
    <property type="match status" value="1"/>
</dbReference>
<dbReference type="SMART" id="SM00323">
    <property type="entry name" value="RasGAP"/>
    <property type="match status" value="1"/>
</dbReference>
<feature type="compositionally biased region" description="Low complexity" evidence="2">
    <location>
        <begin position="1155"/>
        <end position="1167"/>
    </location>
</feature>
<feature type="compositionally biased region" description="Low complexity" evidence="2">
    <location>
        <begin position="145"/>
        <end position="155"/>
    </location>
</feature>
<dbReference type="InterPro" id="IPR008936">
    <property type="entry name" value="Rho_GTPase_activation_prot"/>
</dbReference>
<feature type="compositionally biased region" description="Polar residues" evidence="2">
    <location>
        <begin position="245"/>
        <end position="262"/>
    </location>
</feature>
<feature type="region of interest" description="Disordered" evidence="2">
    <location>
        <begin position="1"/>
        <end position="192"/>
    </location>
</feature>
<dbReference type="PANTHER" id="PTHR10194">
    <property type="entry name" value="RAS GTPASE-ACTIVATING PROTEINS"/>
    <property type="match status" value="1"/>
</dbReference>
<proteinExistence type="predicted"/>
<dbReference type="Proteomes" id="UP000515153">
    <property type="component" value="Unplaced"/>
</dbReference>
<dbReference type="Gene3D" id="2.60.40.150">
    <property type="entry name" value="C2 domain"/>
    <property type="match status" value="1"/>
</dbReference>
<organism evidence="4 5">
    <name type="scientific">Pyricularia grisea</name>
    <name type="common">Crabgrass-specific blast fungus</name>
    <name type="synonym">Magnaporthe grisea</name>
    <dbReference type="NCBI Taxonomy" id="148305"/>
    <lineage>
        <taxon>Eukaryota</taxon>
        <taxon>Fungi</taxon>
        <taxon>Dikarya</taxon>
        <taxon>Ascomycota</taxon>
        <taxon>Pezizomycotina</taxon>
        <taxon>Sordariomycetes</taxon>
        <taxon>Sordariomycetidae</taxon>
        <taxon>Magnaporthales</taxon>
        <taxon>Pyriculariaceae</taxon>
        <taxon>Pyricularia</taxon>
    </lineage>
</organism>
<feature type="compositionally biased region" description="Polar residues" evidence="2">
    <location>
        <begin position="1379"/>
        <end position="1393"/>
    </location>
</feature>
<feature type="compositionally biased region" description="Polar residues" evidence="2">
    <location>
        <begin position="218"/>
        <end position="233"/>
    </location>
</feature>
<dbReference type="CDD" id="cd05137">
    <property type="entry name" value="RasGAP_CLA2_BUD2"/>
    <property type="match status" value="1"/>
</dbReference>
<feature type="compositionally biased region" description="Low complexity" evidence="2">
    <location>
        <begin position="172"/>
        <end position="185"/>
    </location>
</feature>
<dbReference type="SUPFAM" id="SSF48350">
    <property type="entry name" value="GTPase activation domain, GAP"/>
    <property type="match status" value="1"/>
</dbReference>
<feature type="domain" description="Ras-GAP" evidence="3">
    <location>
        <begin position="829"/>
        <end position="1063"/>
    </location>
</feature>
<dbReference type="RefSeq" id="XP_030984108.1">
    <property type="nucleotide sequence ID" value="XM_031123529.1"/>
</dbReference>
<evidence type="ECO:0000313" key="5">
    <source>
        <dbReference type="RefSeq" id="XP_030984108.1"/>
    </source>
</evidence>
<keyword evidence="1" id="KW-0343">GTPase activation</keyword>
<feature type="compositionally biased region" description="Basic and acidic residues" evidence="2">
    <location>
        <begin position="440"/>
        <end position="450"/>
    </location>
</feature>
<dbReference type="GO" id="GO:0007165">
    <property type="term" value="P:signal transduction"/>
    <property type="evidence" value="ECO:0007669"/>
    <property type="project" value="UniProtKB-ARBA"/>
</dbReference>